<keyword evidence="2 5" id="KW-0812">Transmembrane</keyword>
<dbReference type="GO" id="GO:0006457">
    <property type="term" value="P:protein folding"/>
    <property type="evidence" value="ECO:0007669"/>
    <property type="project" value="InterPro"/>
</dbReference>
<feature type="transmembrane region" description="Helical" evidence="5">
    <location>
        <begin position="32"/>
        <end position="48"/>
    </location>
</feature>
<evidence type="ECO:0000256" key="4">
    <source>
        <dbReference type="ARBA" id="ARBA00023136"/>
    </source>
</evidence>
<dbReference type="OrthoDB" id="9808637at2"/>
<dbReference type="InterPro" id="IPR003752">
    <property type="entry name" value="DiS_bond_form_DsbB/BdbC"/>
</dbReference>
<evidence type="ECO:0000313" key="6">
    <source>
        <dbReference type="EMBL" id="TLU73600.1"/>
    </source>
</evidence>
<feature type="transmembrane region" description="Helical" evidence="5">
    <location>
        <begin position="130"/>
        <end position="152"/>
    </location>
</feature>
<dbReference type="InterPro" id="IPR023380">
    <property type="entry name" value="DsbB-like_sf"/>
</dbReference>
<dbReference type="GO" id="GO:0016020">
    <property type="term" value="C:membrane"/>
    <property type="evidence" value="ECO:0007669"/>
    <property type="project" value="UniProtKB-SubCell"/>
</dbReference>
<dbReference type="EMBL" id="VCDI01000002">
    <property type="protein sequence ID" value="TLU73600.1"/>
    <property type="molecule type" value="Genomic_DNA"/>
</dbReference>
<evidence type="ECO:0000256" key="3">
    <source>
        <dbReference type="ARBA" id="ARBA00022989"/>
    </source>
</evidence>
<keyword evidence="3 5" id="KW-1133">Transmembrane helix</keyword>
<evidence type="ECO:0000256" key="2">
    <source>
        <dbReference type="ARBA" id="ARBA00022692"/>
    </source>
</evidence>
<keyword evidence="7" id="KW-1185">Reference proteome</keyword>
<accession>A0A5R9J7K3</accession>
<evidence type="ECO:0000256" key="1">
    <source>
        <dbReference type="ARBA" id="ARBA00004141"/>
    </source>
</evidence>
<proteinExistence type="predicted"/>
<dbReference type="AlphaFoldDB" id="A0A5R9J7K3"/>
<dbReference type="Pfam" id="PF02600">
    <property type="entry name" value="DsbB"/>
    <property type="match status" value="1"/>
</dbReference>
<comment type="caution">
    <text evidence="6">The sequence shown here is derived from an EMBL/GenBank/DDBJ whole genome shotgun (WGS) entry which is preliminary data.</text>
</comment>
<reference evidence="6 7" key="1">
    <citation type="submission" date="2019-05" db="EMBL/GenBank/DDBJ databases">
        <authorList>
            <person name="Pankratov T."/>
            <person name="Grouzdev D."/>
        </authorList>
    </citation>
    <scope>NUCLEOTIDE SEQUENCE [LARGE SCALE GENOMIC DNA]</scope>
    <source>
        <strain evidence="6 7">KEBCLARHB70R</strain>
    </source>
</reference>
<gene>
    <name evidence="6" type="ORF">FE263_06880</name>
</gene>
<dbReference type="SUPFAM" id="SSF158442">
    <property type="entry name" value="DsbB-like"/>
    <property type="match status" value="1"/>
</dbReference>
<comment type="subcellular location">
    <subcellularLocation>
        <location evidence="1">Membrane</location>
        <topology evidence="1">Multi-pass membrane protein</topology>
    </subcellularLocation>
</comment>
<dbReference type="Gene3D" id="1.20.1550.10">
    <property type="entry name" value="DsbB-like"/>
    <property type="match status" value="1"/>
</dbReference>
<sequence>MAAAGGFAALAAAWIAEHLMSMAPCALCLLERWPYRILVLLGLAALLAPARVARILAWLLALPLLAAIALALTHVGVEQGWWPDPLPACQAPHFSRLGAGGSMAERLASMPLRPVKPCDAPNRLIDWLPISMATLDLMFAATMSVIVAVITWRPRRSA</sequence>
<keyword evidence="4 5" id="KW-0472">Membrane</keyword>
<name>A0A5R9J7K3_9PROT</name>
<evidence type="ECO:0000313" key="7">
    <source>
        <dbReference type="Proteomes" id="UP000305654"/>
    </source>
</evidence>
<dbReference type="GO" id="GO:0015035">
    <property type="term" value="F:protein-disulfide reductase activity"/>
    <property type="evidence" value="ECO:0007669"/>
    <property type="project" value="InterPro"/>
</dbReference>
<organism evidence="6 7">
    <name type="scientific">Lichenicoccus roseus</name>
    <dbReference type="NCBI Taxonomy" id="2683649"/>
    <lineage>
        <taxon>Bacteria</taxon>
        <taxon>Pseudomonadati</taxon>
        <taxon>Pseudomonadota</taxon>
        <taxon>Alphaproteobacteria</taxon>
        <taxon>Acetobacterales</taxon>
        <taxon>Acetobacteraceae</taxon>
        <taxon>Lichenicoccus</taxon>
    </lineage>
</organism>
<dbReference type="Proteomes" id="UP000305654">
    <property type="component" value="Unassembled WGS sequence"/>
</dbReference>
<feature type="transmembrane region" description="Helical" evidence="5">
    <location>
        <begin position="55"/>
        <end position="77"/>
    </location>
</feature>
<evidence type="ECO:0000256" key="5">
    <source>
        <dbReference type="SAM" id="Phobius"/>
    </source>
</evidence>
<protein>
    <submittedName>
        <fullName evidence="6">Disulfide bond formation protein B</fullName>
    </submittedName>
</protein>